<keyword evidence="1" id="KW-0472">Membrane</keyword>
<dbReference type="OrthoDB" id="2357232at2"/>
<dbReference type="InterPro" id="IPR025273">
    <property type="entry name" value="DUF4064"/>
</dbReference>
<accession>A0A285P5E6</accession>
<protein>
    <recommendedName>
        <fullName evidence="2">DUF4064 domain-containing protein</fullName>
    </recommendedName>
</protein>
<dbReference type="AlphaFoldDB" id="A0A285P5E6"/>
<feature type="domain" description="DUF4064" evidence="2">
    <location>
        <begin position="4"/>
        <end position="106"/>
    </location>
</feature>
<keyword evidence="4" id="KW-1185">Reference proteome</keyword>
<evidence type="ECO:0000256" key="1">
    <source>
        <dbReference type="SAM" id="Phobius"/>
    </source>
</evidence>
<evidence type="ECO:0000259" key="2">
    <source>
        <dbReference type="Pfam" id="PF13273"/>
    </source>
</evidence>
<keyword evidence="1" id="KW-1133">Transmembrane helix</keyword>
<organism evidence="3 4">
    <name type="scientific">Terribacillus aidingensis</name>
    <dbReference type="NCBI Taxonomy" id="586416"/>
    <lineage>
        <taxon>Bacteria</taxon>
        <taxon>Bacillati</taxon>
        <taxon>Bacillota</taxon>
        <taxon>Bacilli</taxon>
        <taxon>Bacillales</taxon>
        <taxon>Bacillaceae</taxon>
        <taxon>Terribacillus</taxon>
    </lineage>
</organism>
<dbReference type="EMBL" id="OBEK01000005">
    <property type="protein sequence ID" value="SNZ16962.1"/>
    <property type="molecule type" value="Genomic_DNA"/>
</dbReference>
<evidence type="ECO:0000313" key="4">
    <source>
        <dbReference type="Proteomes" id="UP000219356"/>
    </source>
</evidence>
<proteinExistence type="predicted"/>
<reference evidence="4" key="1">
    <citation type="submission" date="2017-09" db="EMBL/GenBank/DDBJ databases">
        <authorList>
            <person name="Varghese N."/>
            <person name="Submissions S."/>
        </authorList>
    </citation>
    <scope>NUCLEOTIDE SEQUENCE [LARGE SCALE GENOMIC DNA]</scope>
    <source>
        <strain evidence="4">CGMCC 1.8913</strain>
    </source>
</reference>
<keyword evidence="1" id="KW-0812">Transmembrane</keyword>
<evidence type="ECO:0000313" key="3">
    <source>
        <dbReference type="EMBL" id="SNZ16962.1"/>
    </source>
</evidence>
<dbReference type="Proteomes" id="UP000219356">
    <property type="component" value="Unassembled WGS sequence"/>
</dbReference>
<gene>
    <name evidence="3" type="ORF">SAMN05421503_3076</name>
</gene>
<name>A0A285P5E6_9BACI</name>
<feature type="transmembrane region" description="Helical" evidence="1">
    <location>
        <begin position="61"/>
        <end position="82"/>
    </location>
</feature>
<dbReference type="Pfam" id="PF13273">
    <property type="entry name" value="DUF4064"/>
    <property type="match status" value="1"/>
</dbReference>
<feature type="transmembrane region" description="Helical" evidence="1">
    <location>
        <begin position="9"/>
        <end position="27"/>
    </location>
</feature>
<dbReference type="RefSeq" id="WP_097043276.1">
    <property type="nucleotide sequence ID" value="NZ_OBEK01000005.1"/>
</dbReference>
<sequence length="136" mass="14191">MLRRTAEKVLATIGAVVFLYTAISTWIRVAAYDPEAARQEILDSGIDQPVDSGTIADMANVFGILVIAVALICAILGIVAAVKLKADSKQTGLGIMLIIVSLVGSIATLLAGFIGGMLYLIAGVLVLARRPAQPIE</sequence>
<feature type="transmembrane region" description="Helical" evidence="1">
    <location>
        <begin position="94"/>
        <end position="127"/>
    </location>
</feature>